<dbReference type="SUPFAM" id="SSF53335">
    <property type="entry name" value="S-adenosyl-L-methionine-dependent methyltransferases"/>
    <property type="match status" value="1"/>
</dbReference>
<dbReference type="PANTHER" id="PTHR43464">
    <property type="entry name" value="METHYLTRANSFERASE"/>
    <property type="match status" value="1"/>
</dbReference>
<dbReference type="RefSeq" id="WP_020934741.1">
    <property type="nucleotide sequence ID" value="NC_021915.1"/>
</dbReference>
<dbReference type="PANTHER" id="PTHR43464:SF23">
    <property type="entry name" value="JUVENILE HORMONE ACID O-METHYLTRANSFERASE"/>
    <property type="match status" value="1"/>
</dbReference>
<keyword evidence="3" id="KW-1185">Reference proteome</keyword>
<name>S5TJ95_9CORY</name>
<evidence type="ECO:0000313" key="3">
    <source>
        <dbReference type="Proteomes" id="UP000015388"/>
    </source>
</evidence>
<dbReference type="OrthoDB" id="7062303at2"/>
<dbReference type="HOGENOM" id="CLU_092418_0_0_11"/>
<organism evidence="2 3">
    <name type="scientific">Corynebacterium maris DSM 45190</name>
    <dbReference type="NCBI Taxonomy" id="1224163"/>
    <lineage>
        <taxon>Bacteria</taxon>
        <taxon>Bacillati</taxon>
        <taxon>Actinomycetota</taxon>
        <taxon>Actinomycetes</taxon>
        <taxon>Mycobacteriales</taxon>
        <taxon>Corynebacteriaceae</taxon>
        <taxon>Corynebacterium</taxon>
    </lineage>
</organism>
<evidence type="ECO:0000259" key="1">
    <source>
        <dbReference type="Pfam" id="PF13649"/>
    </source>
</evidence>
<protein>
    <submittedName>
        <fullName evidence="2">Menaquinone biosynthesis methyltransferase</fullName>
    </submittedName>
</protein>
<dbReference type="CDD" id="cd02440">
    <property type="entry name" value="AdoMet_MTases"/>
    <property type="match status" value="1"/>
</dbReference>
<feature type="domain" description="Methyltransferase" evidence="1">
    <location>
        <begin position="49"/>
        <end position="140"/>
    </location>
</feature>
<dbReference type="EMBL" id="CP003924">
    <property type="protein sequence ID" value="AGS34808.1"/>
    <property type="molecule type" value="Genomic_DNA"/>
</dbReference>
<reference evidence="2 3" key="1">
    <citation type="submission" date="2012-11" db="EMBL/GenBank/DDBJ databases">
        <title>The complete genome sequence of Corynebacterium maris Coryn-1 (=DSM 45190).</title>
        <authorList>
            <person name="Schaffert L."/>
            <person name="Albersmeier A."/>
            <person name="Kalinowski J."/>
            <person name="Ruckert C."/>
        </authorList>
    </citation>
    <scope>NUCLEOTIDE SEQUENCE [LARGE SCALE GENOMIC DNA]</scope>
    <source>
        <strain evidence="3">Coryn-1</strain>
    </source>
</reference>
<dbReference type="STRING" id="1224163.B841_06675"/>
<dbReference type="AlphaFoldDB" id="S5TJ95"/>
<dbReference type="InterPro" id="IPR029063">
    <property type="entry name" value="SAM-dependent_MTases_sf"/>
</dbReference>
<gene>
    <name evidence="2" type="ORF">B841_06675</name>
</gene>
<dbReference type="eggNOG" id="COG0500">
    <property type="taxonomic scope" value="Bacteria"/>
</dbReference>
<dbReference type="Proteomes" id="UP000015388">
    <property type="component" value="Chromosome"/>
</dbReference>
<keyword evidence="2" id="KW-0489">Methyltransferase</keyword>
<accession>S5TJ95</accession>
<dbReference type="PATRIC" id="fig|1224163.3.peg.1342"/>
<evidence type="ECO:0000313" key="2">
    <source>
        <dbReference type="EMBL" id="AGS34808.1"/>
    </source>
</evidence>
<sequence length="203" mass="21920">MATWKEVTEQNPSHSENYARRWKIMESQGQDIHGEARLVDAIAERESRILDAGCGTGRLGGYLIEAGHTVVGTDLDPVLIGHAEHDHPKGTWHVGDLSHDEIPEGDFDVAVSAGNVMGFLAPEGRETALRNIHAAVKPGGRFIVGFGSGRGWDFADFIADAEKVGFVVDYRFGGWDLSPFDDSSTFLVTLFSRPGVTGGSLLA</sequence>
<keyword evidence="2" id="KW-0808">Transferase</keyword>
<dbReference type="GO" id="GO:0032259">
    <property type="term" value="P:methylation"/>
    <property type="evidence" value="ECO:0007669"/>
    <property type="project" value="UniProtKB-KW"/>
</dbReference>
<dbReference type="Gene3D" id="3.40.50.150">
    <property type="entry name" value="Vaccinia Virus protein VP39"/>
    <property type="match status" value="1"/>
</dbReference>
<dbReference type="InterPro" id="IPR041698">
    <property type="entry name" value="Methyltransf_25"/>
</dbReference>
<dbReference type="GO" id="GO:0010420">
    <property type="term" value="F:polyprenyldihydroxybenzoate methyltransferase activity"/>
    <property type="evidence" value="ECO:0007669"/>
    <property type="project" value="TreeGrafter"/>
</dbReference>
<proteinExistence type="predicted"/>
<dbReference type="KEGG" id="cmd:B841_06675"/>
<dbReference type="Pfam" id="PF13649">
    <property type="entry name" value="Methyltransf_25"/>
    <property type="match status" value="1"/>
</dbReference>